<feature type="transmembrane region" description="Helical" evidence="9">
    <location>
        <begin position="270"/>
        <end position="288"/>
    </location>
</feature>
<evidence type="ECO:0000256" key="4">
    <source>
        <dbReference type="ARBA" id="ARBA00022692"/>
    </source>
</evidence>
<organism evidence="10 11">
    <name type="scientific">Acromyrmex insinuator</name>
    <dbReference type="NCBI Taxonomy" id="230686"/>
    <lineage>
        <taxon>Eukaryota</taxon>
        <taxon>Metazoa</taxon>
        <taxon>Ecdysozoa</taxon>
        <taxon>Arthropoda</taxon>
        <taxon>Hexapoda</taxon>
        <taxon>Insecta</taxon>
        <taxon>Pterygota</taxon>
        <taxon>Neoptera</taxon>
        <taxon>Endopterygota</taxon>
        <taxon>Hymenoptera</taxon>
        <taxon>Apocrita</taxon>
        <taxon>Aculeata</taxon>
        <taxon>Formicoidea</taxon>
        <taxon>Formicidae</taxon>
        <taxon>Myrmicinae</taxon>
        <taxon>Acromyrmex</taxon>
    </lineage>
</organism>
<dbReference type="AlphaFoldDB" id="A0A836F1N9"/>
<evidence type="ECO:0000256" key="5">
    <source>
        <dbReference type="ARBA" id="ARBA00022970"/>
    </source>
</evidence>
<keyword evidence="5" id="KW-0029">Amino-acid transport</keyword>
<evidence type="ECO:0000256" key="3">
    <source>
        <dbReference type="ARBA" id="ARBA00022448"/>
    </source>
</evidence>
<evidence type="ECO:0000256" key="7">
    <source>
        <dbReference type="ARBA" id="ARBA00023128"/>
    </source>
</evidence>
<keyword evidence="6 9" id="KW-1133">Transmembrane helix</keyword>
<keyword evidence="8 9" id="KW-0472">Membrane</keyword>
<dbReference type="EMBL" id="JAANHZ010000410">
    <property type="protein sequence ID" value="KAG5311351.1"/>
    <property type="molecule type" value="Genomic_DNA"/>
</dbReference>
<dbReference type="GO" id="GO:0015075">
    <property type="term" value="F:monoatomic ion transmembrane transporter activity"/>
    <property type="evidence" value="ECO:0007669"/>
    <property type="project" value="InterPro"/>
</dbReference>
<evidence type="ECO:0000256" key="8">
    <source>
        <dbReference type="ARBA" id="ARBA00023136"/>
    </source>
</evidence>
<evidence type="ECO:0000256" key="6">
    <source>
        <dbReference type="ARBA" id="ARBA00022989"/>
    </source>
</evidence>
<dbReference type="PANTHER" id="PTHR11153">
    <property type="entry name" value="SIDEROFLEXIN"/>
    <property type="match status" value="1"/>
</dbReference>
<evidence type="ECO:0000313" key="11">
    <source>
        <dbReference type="Proteomes" id="UP000667349"/>
    </source>
</evidence>
<evidence type="ECO:0000256" key="9">
    <source>
        <dbReference type="SAM" id="Phobius"/>
    </source>
</evidence>
<comment type="subcellular location">
    <subcellularLocation>
        <location evidence="1">Mitochondrion membrane</location>
        <topology evidence="1">Multi-pass membrane protein</topology>
    </subcellularLocation>
</comment>
<feature type="non-terminal residue" evidence="10">
    <location>
        <position position="1"/>
    </location>
</feature>
<dbReference type="InterPro" id="IPR004686">
    <property type="entry name" value="Mtc"/>
</dbReference>
<name>A0A836F1N9_9HYME</name>
<keyword evidence="7" id="KW-0496">Mitochondrion</keyword>
<protein>
    <submittedName>
        <fullName evidence="10">SFXN1 protein</fullName>
    </submittedName>
</protein>
<evidence type="ECO:0000256" key="1">
    <source>
        <dbReference type="ARBA" id="ARBA00004225"/>
    </source>
</evidence>
<keyword evidence="3" id="KW-0813">Transport</keyword>
<proteinExistence type="inferred from homology"/>
<evidence type="ECO:0000256" key="2">
    <source>
        <dbReference type="ARBA" id="ARBA00005974"/>
    </source>
</evidence>
<keyword evidence="11" id="KW-1185">Reference proteome</keyword>
<accession>A0A836F1N9</accession>
<feature type="transmembrane region" description="Helical" evidence="9">
    <location>
        <begin position="231"/>
        <end position="249"/>
    </location>
</feature>
<evidence type="ECO:0000313" key="10">
    <source>
        <dbReference type="EMBL" id="KAG5311351.1"/>
    </source>
</evidence>
<dbReference type="PANTHER" id="PTHR11153:SF8">
    <property type="entry name" value="SIDEROFLEXIN-1"/>
    <property type="match status" value="1"/>
</dbReference>
<dbReference type="GO" id="GO:0005743">
    <property type="term" value="C:mitochondrial inner membrane"/>
    <property type="evidence" value="ECO:0007669"/>
    <property type="project" value="TreeGrafter"/>
</dbReference>
<dbReference type="Pfam" id="PF03820">
    <property type="entry name" value="SFXNs"/>
    <property type="match status" value="1"/>
</dbReference>
<sequence>REILVGLIMKEKDDDLGDKADKSRIDIDKPLWNQDTYFGRWMHYTFITDCRTILVKLCEAKKLCEDYKFVQARKEPEDLQREDIIYAKKLRDSSFHPDNGEFMHVIGRMSFPLLSPSPLPSCQLVNHFNAFVNYTNRNAMSDDPQNIDVIQQAFILATAASCAAALGFRKLFSGRRPLFTRFVPFCAVAVGNMVNRQREIVRGIPIFAKNGDEVCIMKSQVAVVKGISECIFTRIIMAAPGMLMIPVITQRMQSYRFYKLHPWITFPVEIGLCTLCLLIMIPSALAIFPQEKDLN</sequence>
<dbReference type="Proteomes" id="UP000667349">
    <property type="component" value="Unassembled WGS sequence"/>
</dbReference>
<comment type="caution">
    <text evidence="10">The sequence shown here is derived from an EMBL/GenBank/DDBJ whole genome shotgun (WGS) entry which is preliminary data.</text>
</comment>
<reference evidence="10" key="1">
    <citation type="submission" date="2020-02" db="EMBL/GenBank/DDBJ databases">
        <title>Relaxed selection underlies rapid genomic changes in the transitions from sociality to social parasitism in ants.</title>
        <authorList>
            <person name="Bi X."/>
        </authorList>
    </citation>
    <scope>NUCLEOTIDE SEQUENCE</scope>
    <source>
        <strain evidence="10">BGI-DK2013a</strain>
        <tissue evidence="10">Whole body</tissue>
    </source>
</reference>
<gene>
    <name evidence="10" type="primary">Sfxn1_1</name>
    <name evidence="10" type="ORF">G6Z75_0008378</name>
</gene>
<feature type="non-terminal residue" evidence="10">
    <location>
        <position position="295"/>
    </location>
</feature>
<comment type="similarity">
    <text evidence="2">Belongs to the sideroflexin family.</text>
</comment>
<dbReference type="GO" id="GO:0140300">
    <property type="term" value="P:serine import into mitochondrion"/>
    <property type="evidence" value="ECO:0007669"/>
    <property type="project" value="TreeGrafter"/>
</dbReference>
<keyword evidence="4 9" id="KW-0812">Transmembrane</keyword>